<name>A0A7J7J3S0_BUGNE</name>
<reference evidence="1" key="1">
    <citation type="submission" date="2020-06" db="EMBL/GenBank/DDBJ databases">
        <title>Draft genome of Bugula neritina, a colonial animal packing powerful symbionts and potential medicines.</title>
        <authorList>
            <person name="Rayko M."/>
        </authorList>
    </citation>
    <scope>NUCLEOTIDE SEQUENCE [LARGE SCALE GENOMIC DNA]</scope>
    <source>
        <strain evidence="1">Kwan_BN1</strain>
    </source>
</reference>
<accession>A0A7J7J3S0</accession>
<organism evidence="1 2">
    <name type="scientific">Bugula neritina</name>
    <name type="common">Brown bryozoan</name>
    <name type="synonym">Sertularia neritina</name>
    <dbReference type="NCBI Taxonomy" id="10212"/>
    <lineage>
        <taxon>Eukaryota</taxon>
        <taxon>Metazoa</taxon>
        <taxon>Spiralia</taxon>
        <taxon>Lophotrochozoa</taxon>
        <taxon>Bryozoa</taxon>
        <taxon>Gymnolaemata</taxon>
        <taxon>Cheilostomatida</taxon>
        <taxon>Flustrina</taxon>
        <taxon>Buguloidea</taxon>
        <taxon>Bugulidae</taxon>
        <taxon>Bugula</taxon>
    </lineage>
</organism>
<evidence type="ECO:0000313" key="1">
    <source>
        <dbReference type="EMBL" id="KAF6020839.1"/>
    </source>
</evidence>
<comment type="caution">
    <text evidence="1">The sequence shown here is derived from an EMBL/GenBank/DDBJ whole genome shotgun (WGS) entry which is preliminary data.</text>
</comment>
<evidence type="ECO:0000313" key="2">
    <source>
        <dbReference type="Proteomes" id="UP000593567"/>
    </source>
</evidence>
<dbReference type="EMBL" id="VXIV02003143">
    <property type="protein sequence ID" value="KAF6020839.1"/>
    <property type="molecule type" value="Genomic_DNA"/>
</dbReference>
<dbReference type="AlphaFoldDB" id="A0A7J7J3S0"/>
<dbReference type="Proteomes" id="UP000593567">
    <property type="component" value="Unassembled WGS sequence"/>
</dbReference>
<keyword evidence="2" id="KW-1185">Reference proteome</keyword>
<gene>
    <name evidence="1" type="ORF">EB796_020876</name>
</gene>
<proteinExistence type="predicted"/>
<sequence>MLTWSSMVRFMLYGLVVRSEWSNISRSDVPNKLKLLCSVSSYIYEGCWCIVYVDAFWENLTPQFFLTASKLKSFNIAPTLQSEEQMKDNEPTDDSIKENQLPTAHKLLKTLCIILTWNLIMTRGKVNGATFQDVISNKLKLWCSVSSYIYEGFWWLMWMLSGWWIHSGKASW</sequence>
<protein>
    <submittedName>
        <fullName evidence="1">Uncharacterized protein</fullName>
    </submittedName>
</protein>